<feature type="region of interest" description="Disordered" evidence="1">
    <location>
        <begin position="226"/>
        <end position="277"/>
    </location>
</feature>
<dbReference type="Proteomes" id="UP001295684">
    <property type="component" value="Unassembled WGS sequence"/>
</dbReference>
<accession>A0AAD1XAP5</accession>
<reference evidence="3" key="1">
    <citation type="submission" date="2023-07" db="EMBL/GenBank/DDBJ databases">
        <authorList>
            <consortium name="AG Swart"/>
            <person name="Singh M."/>
            <person name="Singh A."/>
            <person name="Seah K."/>
            <person name="Emmerich C."/>
        </authorList>
    </citation>
    <scope>NUCLEOTIDE SEQUENCE</scope>
    <source>
        <strain evidence="3">DP1</strain>
    </source>
</reference>
<gene>
    <name evidence="3" type="ORF">ECRASSUSDP1_LOCUS5286</name>
</gene>
<keyword evidence="4" id="KW-1185">Reference proteome</keyword>
<proteinExistence type="predicted"/>
<feature type="compositionally biased region" description="Basic and acidic residues" evidence="1">
    <location>
        <begin position="194"/>
        <end position="204"/>
    </location>
</feature>
<name>A0AAD1XAP5_EUPCR</name>
<dbReference type="SMART" id="SM00355">
    <property type="entry name" value="ZnF_C2H2"/>
    <property type="match status" value="3"/>
</dbReference>
<feature type="compositionally biased region" description="Low complexity" evidence="1">
    <location>
        <begin position="263"/>
        <end position="277"/>
    </location>
</feature>
<evidence type="ECO:0000256" key="1">
    <source>
        <dbReference type="SAM" id="MobiDB-lite"/>
    </source>
</evidence>
<dbReference type="InterPro" id="IPR013087">
    <property type="entry name" value="Znf_C2H2_type"/>
</dbReference>
<feature type="domain" description="C2H2-type" evidence="2">
    <location>
        <begin position="370"/>
        <end position="390"/>
    </location>
</feature>
<evidence type="ECO:0000313" key="3">
    <source>
        <dbReference type="EMBL" id="CAI2363946.1"/>
    </source>
</evidence>
<protein>
    <recommendedName>
        <fullName evidence="2">C2H2-type domain-containing protein</fullName>
    </recommendedName>
</protein>
<comment type="caution">
    <text evidence="3">The sequence shown here is derived from an EMBL/GenBank/DDBJ whole genome shotgun (WGS) entry which is preliminary data.</text>
</comment>
<organism evidence="3 4">
    <name type="scientific">Euplotes crassus</name>
    <dbReference type="NCBI Taxonomy" id="5936"/>
    <lineage>
        <taxon>Eukaryota</taxon>
        <taxon>Sar</taxon>
        <taxon>Alveolata</taxon>
        <taxon>Ciliophora</taxon>
        <taxon>Intramacronucleata</taxon>
        <taxon>Spirotrichea</taxon>
        <taxon>Hypotrichia</taxon>
        <taxon>Euplotida</taxon>
        <taxon>Euplotidae</taxon>
        <taxon>Moneuplotes</taxon>
    </lineage>
</organism>
<dbReference type="PROSITE" id="PS00028">
    <property type="entry name" value="ZINC_FINGER_C2H2_1"/>
    <property type="match status" value="1"/>
</dbReference>
<feature type="region of interest" description="Disordered" evidence="1">
    <location>
        <begin position="166"/>
        <end position="204"/>
    </location>
</feature>
<feature type="compositionally biased region" description="Basic and acidic residues" evidence="1">
    <location>
        <begin position="243"/>
        <end position="262"/>
    </location>
</feature>
<dbReference type="Gene3D" id="3.30.160.60">
    <property type="entry name" value="Classic Zinc Finger"/>
    <property type="match status" value="1"/>
</dbReference>
<dbReference type="EMBL" id="CAMPGE010005100">
    <property type="protein sequence ID" value="CAI2363946.1"/>
    <property type="molecule type" value="Genomic_DNA"/>
</dbReference>
<evidence type="ECO:0000313" key="4">
    <source>
        <dbReference type="Proteomes" id="UP001295684"/>
    </source>
</evidence>
<sequence length="501" mass="57198">MDLTTGELGPDSVEEFVAQMGNVVKVFKALDEETEMFIEGVCKMVENEEMISGGDRRMESYDEALGRVRELVRKSLEKKNEYLNNLPVAEYFKEDAPDQSLESSNLLIQPSQYTQKQLAGVSQKEVQPARLSTDSETSELSQLKISKVKDTIVRNSNKDTVVVEIDSSSSSHSVCSQSDIRQLPNRIPQIEQTSKQEDTIKTEEVNSPKVKKLFQVSFSIHESSSEGCHRSNKIESSSEYDSEDYHQDAQHEHNNQNPEENKSSLADPSSSVYSASESEYKSPEVAKDFIKDFYKIVPCLDDSKSTLQCKLCHTEPVCADQTVFETQDEDAMKGHIAIHSKDTAVKFRGSKALPLEYANCAMFKTQEGLCPMCFKFFKSPYSLSMHIRQHWSAEFSDRPFKCLIAHCTYATYRFDQLKRHYMHHLIQLPAYMQNQYPEQIPILFNIAQITRDYIAKLDHFKKTGKSPENLNFKTVMGVSFDSYASAKIQSLDLRYLNKRNI</sequence>
<evidence type="ECO:0000259" key="2">
    <source>
        <dbReference type="PROSITE" id="PS00028"/>
    </source>
</evidence>
<feature type="compositionally biased region" description="Low complexity" evidence="1">
    <location>
        <begin position="166"/>
        <end position="178"/>
    </location>
</feature>
<dbReference type="AlphaFoldDB" id="A0AAD1XAP5"/>